<keyword evidence="2" id="KW-0285">Flavoprotein</keyword>
<dbReference type="AlphaFoldDB" id="A0A396YTE7"/>
<evidence type="ECO:0000313" key="8">
    <source>
        <dbReference type="Proteomes" id="UP000265798"/>
    </source>
</evidence>
<dbReference type="InterPro" id="IPR050346">
    <property type="entry name" value="FMO-like"/>
</dbReference>
<dbReference type="InterPro" id="IPR036188">
    <property type="entry name" value="FAD/NAD-bd_sf"/>
</dbReference>
<protein>
    <submittedName>
        <fullName evidence="7">Monooxygenase</fullName>
    </submittedName>
</protein>
<comment type="caution">
    <text evidence="7">The sequence shown here is derived from an EMBL/GenBank/DDBJ whole genome shotgun (WGS) entry which is preliminary data.</text>
</comment>
<evidence type="ECO:0000256" key="1">
    <source>
        <dbReference type="ARBA" id="ARBA00009183"/>
    </source>
</evidence>
<dbReference type="InterPro" id="IPR020946">
    <property type="entry name" value="Flavin_mOase-like"/>
</dbReference>
<evidence type="ECO:0000313" key="7">
    <source>
        <dbReference type="EMBL" id="RHX84644.1"/>
    </source>
</evidence>
<dbReference type="GO" id="GO:0050661">
    <property type="term" value="F:NADP binding"/>
    <property type="evidence" value="ECO:0007669"/>
    <property type="project" value="InterPro"/>
</dbReference>
<comment type="similarity">
    <text evidence="1">Belongs to the FMO family.</text>
</comment>
<dbReference type="Gene3D" id="3.50.50.60">
    <property type="entry name" value="FAD/NAD(P)-binding domain"/>
    <property type="match status" value="1"/>
</dbReference>
<keyword evidence="5" id="KW-0560">Oxidoreductase</keyword>
<evidence type="ECO:0000256" key="2">
    <source>
        <dbReference type="ARBA" id="ARBA00022630"/>
    </source>
</evidence>
<dbReference type="PANTHER" id="PTHR23023">
    <property type="entry name" value="DIMETHYLANILINE MONOOXYGENASE"/>
    <property type="match status" value="1"/>
</dbReference>
<proteinExistence type="inferred from homology"/>
<gene>
    <name evidence="7" type="ORF">DLM75_22450</name>
</gene>
<evidence type="ECO:0000256" key="6">
    <source>
        <dbReference type="SAM" id="MobiDB-lite"/>
    </source>
</evidence>
<dbReference type="Pfam" id="PF00743">
    <property type="entry name" value="FMO-like"/>
    <property type="match status" value="1"/>
</dbReference>
<dbReference type="Proteomes" id="UP000265798">
    <property type="component" value="Unassembled WGS sequence"/>
</dbReference>
<dbReference type="OrthoDB" id="9778740at2"/>
<name>A0A396YTE7_9LEPT</name>
<dbReference type="PRINTS" id="PR00370">
    <property type="entry name" value="FMOXYGENASE"/>
</dbReference>
<keyword evidence="4" id="KW-0521">NADP</keyword>
<accession>A0A396YTE7</accession>
<sequence length="468" mass="53197">MSNAKPEIKKTGSKRKPQDKSEKFLIIGAGPAGLATARNLQRYHIPFEGVDGYKDVGGLWDIENPHSTVYETAHLISSKRMTEFAEFPMKKSVAEYPSHTELATYFRDFAKEFDLYKYYKFNTKVKNVTAVDQNWLVEFHNGDSAVYKGILIATGTLHHPNIPEYPGKFSGKIMHSSEYKSPKIFEGKRVLIVGAGNSGCDIAVDAIHYAKKVKMSVRRGYHFVPKYVFGKPADTLGGLFKLPAWAKQKVDSIILGMFTLDPEKYGFPKADHKLYESHPIVNSLILHHLGHGDIAIKQDILKFNGKTVYFKDGTSEEFDLILYATGYKLYYPFISPTYLNWKGAAPDLYLNTFHPVYNNLFVMGMVEASGIGWEGRYEQAEMVAGFIKGLEENTKEARKLVEEKSHGNIDLSGGFHYIKLDRMAYYVERDTYRNTVRQKISRLNKELNERSESKESKGQIETKRKVAS</sequence>
<dbReference type="GO" id="GO:0004499">
    <property type="term" value="F:N,N-dimethylaniline monooxygenase activity"/>
    <property type="evidence" value="ECO:0007669"/>
    <property type="project" value="InterPro"/>
</dbReference>
<feature type="region of interest" description="Disordered" evidence="6">
    <location>
        <begin position="1"/>
        <end position="20"/>
    </location>
</feature>
<keyword evidence="7" id="KW-0503">Monooxygenase</keyword>
<evidence type="ECO:0000256" key="5">
    <source>
        <dbReference type="ARBA" id="ARBA00023002"/>
    </source>
</evidence>
<dbReference type="GO" id="GO:0050660">
    <property type="term" value="F:flavin adenine dinucleotide binding"/>
    <property type="evidence" value="ECO:0007669"/>
    <property type="project" value="InterPro"/>
</dbReference>
<reference evidence="8" key="1">
    <citation type="submission" date="2018-05" db="EMBL/GenBank/DDBJ databases">
        <title>Leptospira yasudae sp. nov. and Leptospira stimsonii sp. nov., two pathogenic species of the genus Leptospira isolated from environmental sources.</title>
        <authorList>
            <person name="Casanovas-Massana A."/>
            <person name="Hamond C."/>
            <person name="Santos L.A."/>
            <person name="Hacker K.P."/>
            <person name="Balassiano I."/>
            <person name="Medeiros M.A."/>
            <person name="Reis M.G."/>
            <person name="Ko A.I."/>
            <person name="Wunder E.A."/>
        </authorList>
    </citation>
    <scope>NUCLEOTIDE SEQUENCE [LARGE SCALE GENOMIC DNA]</scope>
    <source>
        <strain evidence="8">Yale</strain>
    </source>
</reference>
<dbReference type="InterPro" id="IPR000960">
    <property type="entry name" value="Flavin_mOase"/>
</dbReference>
<dbReference type="SUPFAM" id="SSF51905">
    <property type="entry name" value="FAD/NAD(P)-binding domain"/>
    <property type="match status" value="2"/>
</dbReference>
<feature type="region of interest" description="Disordered" evidence="6">
    <location>
        <begin position="445"/>
        <end position="468"/>
    </location>
</feature>
<keyword evidence="3" id="KW-0274">FAD</keyword>
<evidence type="ECO:0000256" key="4">
    <source>
        <dbReference type="ARBA" id="ARBA00022857"/>
    </source>
</evidence>
<evidence type="ECO:0000256" key="3">
    <source>
        <dbReference type="ARBA" id="ARBA00022827"/>
    </source>
</evidence>
<organism evidence="7 8">
    <name type="scientific">Leptospira stimsonii</name>
    <dbReference type="NCBI Taxonomy" id="2202203"/>
    <lineage>
        <taxon>Bacteria</taxon>
        <taxon>Pseudomonadati</taxon>
        <taxon>Spirochaetota</taxon>
        <taxon>Spirochaetia</taxon>
        <taxon>Leptospirales</taxon>
        <taxon>Leptospiraceae</taxon>
        <taxon>Leptospira</taxon>
    </lineage>
</organism>
<dbReference type="EMBL" id="QHCT01000012">
    <property type="protein sequence ID" value="RHX84644.1"/>
    <property type="molecule type" value="Genomic_DNA"/>
</dbReference>
<dbReference type="FunFam" id="3.50.50.60:FF:000042">
    <property type="entry name" value="Dimethylaniline monooxygenase [N-oxide-forming]"/>
    <property type="match status" value="1"/>
</dbReference>
<dbReference type="RefSeq" id="WP_118970752.1">
    <property type="nucleotide sequence ID" value="NZ_QHCT01000012.1"/>
</dbReference>